<dbReference type="InterPro" id="IPR007197">
    <property type="entry name" value="rSAM"/>
</dbReference>
<dbReference type="InterPro" id="IPR023404">
    <property type="entry name" value="rSAM_horseshoe"/>
</dbReference>
<dbReference type="Proteomes" id="UP000315343">
    <property type="component" value="Unassembled WGS sequence"/>
</dbReference>
<dbReference type="SUPFAM" id="SSF102114">
    <property type="entry name" value="Radical SAM enzymes"/>
    <property type="match status" value="1"/>
</dbReference>
<dbReference type="PROSITE" id="PS51918">
    <property type="entry name" value="RADICAL_SAM"/>
    <property type="match status" value="1"/>
</dbReference>
<gene>
    <name evidence="2" type="ORF">LY60_03354</name>
</gene>
<dbReference type="GO" id="GO:0003824">
    <property type="term" value="F:catalytic activity"/>
    <property type="evidence" value="ECO:0007669"/>
    <property type="project" value="InterPro"/>
</dbReference>
<protein>
    <submittedName>
        <fullName evidence="2">Radical SAM family uncharacterized protein</fullName>
    </submittedName>
</protein>
<feature type="domain" description="Radical SAM core" evidence="1">
    <location>
        <begin position="255"/>
        <end position="490"/>
    </location>
</feature>
<dbReference type="GO" id="GO:0051536">
    <property type="term" value="F:iron-sulfur cluster binding"/>
    <property type="evidence" value="ECO:0007669"/>
    <property type="project" value="InterPro"/>
</dbReference>
<dbReference type="PANTHER" id="PTHR42731:SF1">
    <property type="entry name" value="RADICAL SAM DOMAIN PROTEIN"/>
    <property type="match status" value="1"/>
</dbReference>
<dbReference type="InterPro" id="IPR058240">
    <property type="entry name" value="rSAM_sf"/>
</dbReference>
<organism evidence="2 3">
    <name type="scientific">Sedimentibacter saalensis</name>
    <dbReference type="NCBI Taxonomy" id="130788"/>
    <lineage>
        <taxon>Bacteria</taxon>
        <taxon>Bacillati</taxon>
        <taxon>Bacillota</taxon>
        <taxon>Tissierellia</taxon>
        <taxon>Sedimentibacter</taxon>
    </lineage>
</organism>
<dbReference type="Gene3D" id="3.80.30.20">
    <property type="entry name" value="tm_1862 like domain"/>
    <property type="match status" value="1"/>
</dbReference>
<sequence>MIDMKKLDRELLKVEKPARYVGSELNSVVKNKEDVNVRFAFAFPDVYEVGMSHTGMHILYHLMNSMENVWCERVFAPWTDMEEIMRKNNIPLYGLESKDELMEFDFVGFTLQYEMSYTNILNMLDLGKIPVRSKNRTNDMPLVIAGGPCAYNPEPLYEVIDLFTIGETEELLPELLKLYEEEKKNGFDRLVFLEKAAKLDGIYVPSFYEELYNEDGTVKGRKTLNENAKETITKRIIRDLNKSFYPEKSILPYIDVVHDRVVLELFRGCTRGCRFCQAGMVYRPVREKEADTLVKQAERLIDSTGHDEISLTSLSSGDYSCLPDLTLKLLDMYENQNVSISLPSLRLDSMTFDIIERLQEVRKSGLTFAPEAGTQRMRDVINKNLTEEQILGPVETAFNLGWSTVKLYFMIGLPGETMEDVLGIKELAYKVKDKFFQRPKEDIKGNLKINASASCFVPKPFTPFQWVKQDSMEEFFDKAKSLQREIKDKKVSFSYHEPKLSYLEAVFARGDRRLSSALIRAWEKGCRFDGWYDMFDFSKWMEAFEETSTDADFFGRRERSLTEVLPWDFIDIGVDKKFLVSEYEKAMGYTTTPDCRQKCVNCGVNHRFIGGACPHVQVNK</sequence>
<dbReference type="Pfam" id="PF19864">
    <property type="entry name" value="Radical_SAM_N2"/>
    <property type="match status" value="1"/>
</dbReference>
<dbReference type="SMART" id="SM00729">
    <property type="entry name" value="Elp3"/>
    <property type="match status" value="1"/>
</dbReference>
<comment type="caution">
    <text evidence="2">The sequence shown here is derived from an EMBL/GenBank/DDBJ whole genome shotgun (WGS) entry which is preliminary data.</text>
</comment>
<dbReference type="PANTHER" id="PTHR42731">
    <property type="entry name" value="SLL1084 PROTEIN"/>
    <property type="match status" value="1"/>
</dbReference>
<dbReference type="InterPro" id="IPR006638">
    <property type="entry name" value="Elp3/MiaA/NifB-like_rSAM"/>
</dbReference>
<evidence type="ECO:0000313" key="2">
    <source>
        <dbReference type="EMBL" id="TWH77588.1"/>
    </source>
</evidence>
<keyword evidence="3" id="KW-1185">Reference proteome</keyword>
<dbReference type="NCBIfam" id="TIGR03960">
    <property type="entry name" value="rSAM_fuse_unch"/>
    <property type="match status" value="1"/>
</dbReference>
<dbReference type="InterPro" id="IPR045784">
    <property type="entry name" value="Radical_SAM_N2"/>
</dbReference>
<dbReference type="EMBL" id="VLKH01000013">
    <property type="protein sequence ID" value="TWH77588.1"/>
    <property type="molecule type" value="Genomic_DNA"/>
</dbReference>
<proteinExistence type="predicted"/>
<dbReference type="CDD" id="cd01335">
    <property type="entry name" value="Radical_SAM"/>
    <property type="match status" value="1"/>
</dbReference>
<name>A0A562J317_9FIRM</name>
<accession>A0A562J317</accession>
<evidence type="ECO:0000313" key="3">
    <source>
        <dbReference type="Proteomes" id="UP000315343"/>
    </source>
</evidence>
<dbReference type="SFLD" id="SFLDS00029">
    <property type="entry name" value="Radical_SAM"/>
    <property type="match status" value="1"/>
</dbReference>
<dbReference type="SFLD" id="SFLDG01082">
    <property type="entry name" value="B12-binding_domain_containing"/>
    <property type="match status" value="1"/>
</dbReference>
<reference evidence="2 3" key="1">
    <citation type="submission" date="2019-07" db="EMBL/GenBank/DDBJ databases">
        <title>Genomic Encyclopedia of Type Strains, Phase I: the one thousand microbial genomes (KMG-I) project.</title>
        <authorList>
            <person name="Kyrpides N."/>
        </authorList>
    </citation>
    <scope>NUCLEOTIDE SEQUENCE [LARGE SCALE GENOMIC DNA]</scope>
    <source>
        <strain evidence="2 3">DSM 13558</strain>
    </source>
</reference>
<dbReference type="Pfam" id="PF04055">
    <property type="entry name" value="Radical_SAM"/>
    <property type="match status" value="1"/>
</dbReference>
<dbReference type="AlphaFoldDB" id="A0A562J317"/>
<dbReference type="InterPro" id="IPR023862">
    <property type="entry name" value="CHP03960_rSAM"/>
</dbReference>
<evidence type="ECO:0000259" key="1">
    <source>
        <dbReference type="PROSITE" id="PS51918"/>
    </source>
</evidence>